<evidence type="ECO:0000313" key="3">
    <source>
        <dbReference type="Proteomes" id="UP000637906"/>
    </source>
</evidence>
<evidence type="ECO:0008006" key="4">
    <source>
        <dbReference type="Google" id="ProtNLM"/>
    </source>
</evidence>
<name>A0A8J3MP09_9RICK</name>
<keyword evidence="3" id="KW-1185">Reference proteome</keyword>
<dbReference type="EMBL" id="BNGU01000017">
    <property type="protein sequence ID" value="GHM59523.1"/>
    <property type="molecule type" value="Genomic_DNA"/>
</dbReference>
<organism evidence="2 3">
    <name type="scientific">Candidatus Mesenet longicola</name>
    <dbReference type="NCBI Taxonomy" id="1892558"/>
    <lineage>
        <taxon>Bacteria</taxon>
        <taxon>Pseudomonadati</taxon>
        <taxon>Pseudomonadota</taxon>
        <taxon>Alphaproteobacteria</taxon>
        <taxon>Rickettsiales</taxon>
        <taxon>Anaplasmataceae</taxon>
        <taxon>Candidatus Mesenet</taxon>
    </lineage>
</organism>
<evidence type="ECO:0000256" key="1">
    <source>
        <dbReference type="SAM" id="SignalP"/>
    </source>
</evidence>
<dbReference type="AlphaFoldDB" id="A0A8J3MP09"/>
<comment type="caution">
    <text evidence="2">The sequence shown here is derived from an EMBL/GenBank/DDBJ whole genome shotgun (WGS) entry which is preliminary data.</text>
</comment>
<dbReference type="Proteomes" id="UP000637906">
    <property type="component" value="Unassembled WGS sequence"/>
</dbReference>
<sequence length="210" mass="24781">MRLLINFVIFMSLLIINSNCFAKQATLISQIEKPDVAEDLRRSRDFIRSLNYQINSISGESKESSYQELRRVIEENIDIQRMTKLVMGKHWQLLSAEEKEAFIQEYSIYLEHLYVNYLYKFKDDKVTIIGNRYLGNNNYLVSTRFSINNDFINMNYKLRKSDDSFYITDITVNGISVVVTQRLKFEQKIEELGLKNIITTLKQSNLNNNF</sequence>
<gene>
    <name evidence="2" type="ORF">sL5_05160</name>
</gene>
<dbReference type="Gene3D" id="3.10.450.710">
    <property type="entry name" value="Tgt2/MlaC"/>
    <property type="match status" value="1"/>
</dbReference>
<reference evidence="2 3" key="1">
    <citation type="journal article" date="2021" name="Microb. Ecol.">
        <title>Candidatus Mesenet longicola: Novel Endosymbionts of Brontispa longissima that Induce Cytoplasmic Incompatibility.</title>
        <authorList>
            <person name="Takano S."/>
            <person name="Gotoh Y."/>
            <person name="Hayashi T."/>
        </authorList>
    </citation>
    <scope>NUCLEOTIDE SEQUENCE [LARGE SCALE GENOMIC DNA]</scope>
    <source>
        <strain evidence="2">L5</strain>
    </source>
</reference>
<dbReference type="PANTHER" id="PTHR36573">
    <property type="entry name" value="INTERMEMBRANE PHOSPHOLIPID TRANSPORT SYSTEM BINDING PROTEIN MLAC"/>
    <property type="match status" value="1"/>
</dbReference>
<keyword evidence="1" id="KW-0732">Signal</keyword>
<proteinExistence type="predicted"/>
<evidence type="ECO:0000313" key="2">
    <source>
        <dbReference type="EMBL" id="GHM59523.1"/>
    </source>
</evidence>
<dbReference type="PANTHER" id="PTHR36573:SF1">
    <property type="entry name" value="INTERMEMBRANE PHOSPHOLIPID TRANSPORT SYSTEM BINDING PROTEIN MLAC"/>
    <property type="match status" value="1"/>
</dbReference>
<accession>A0A8J3MP09</accession>
<dbReference type="InterPro" id="IPR008869">
    <property type="entry name" value="MlaC/ttg2D"/>
</dbReference>
<protein>
    <recommendedName>
        <fullName evidence="4">Phospholipid-binding protein MlaC</fullName>
    </recommendedName>
</protein>
<dbReference type="Pfam" id="PF05494">
    <property type="entry name" value="MlaC"/>
    <property type="match status" value="1"/>
</dbReference>
<feature type="signal peptide" evidence="1">
    <location>
        <begin position="1"/>
        <end position="22"/>
    </location>
</feature>
<feature type="chain" id="PRO_5035257935" description="Phospholipid-binding protein MlaC" evidence="1">
    <location>
        <begin position="23"/>
        <end position="210"/>
    </location>
</feature>
<dbReference type="InterPro" id="IPR042245">
    <property type="entry name" value="Tgt2/MlaC_sf"/>
</dbReference>